<comment type="caution">
    <text evidence="3">The sequence shown here is derived from an EMBL/GenBank/DDBJ whole genome shotgun (WGS) entry which is preliminary data.</text>
</comment>
<evidence type="ECO:0000256" key="2">
    <source>
        <dbReference type="ARBA" id="ARBA00022737"/>
    </source>
</evidence>
<organism evidence="3 4">
    <name type="scientific">Paramecium primaurelia</name>
    <dbReference type="NCBI Taxonomy" id="5886"/>
    <lineage>
        <taxon>Eukaryota</taxon>
        <taxon>Sar</taxon>
        <taxon>Alveolata</taxon>
        <taxon>Ciliophora</taxon>
        <taxon>Intramacronucleata</taxon>
        <taxon>Oligohymenophorea</taxon>
        <taxon>Peniculida</taxon>
        <taxon>Parameciidae</taxon>
        <taxon>Paramecium</taxon>
    </lineage>
</organism>
<name>A0A8S1L4S4_PARPR</name>
<keyword evidence="4" id="KW-1185">Reference proteome</keyword>
<gene>
    <name evidence="3" type="ORF">PPRIM_AZ9-3.1.T0300203</name>
</gene>
<accession>A0A8S1L4S4</accession>
<evidence type="ECO:0000256" key="1">
    <source>
        <dbReference type="ARBA" id="ARBA00022441"/>
    </source>
</evidence>
<dbReference type="OMA" id="ILMKFVE"/>
<dbReference type="PANTHER" id="PTHR24412:SF484">
    <property type="entry name" value="CHROMOSOME UNDETERMINED SCAFFOLD_17, WHOLE GENOME SHOTGUN SEQUENCE"/>
    <property type="match status" value="1"/>
</dbReference>
<dbReference type="PANTHER" id="PTHR24412">
    <property type="entry name" value="KELCH PROTEIN"/>
    <property type="match status" value="1"/>
</dbReference>
<protein>
    <recommendedName>
        <fullName evidence="5">Kelch motif family protein</fullName>
    </recommendedName>
</protein>
<evidence type="ECO:0000313" key="3">
    <source>
        <dbReference type="EMBL" id="CAD8060573.1"/>
    </source>
</evidence>
<evidence type="ECO:0000313" key="4">
    <source>
        <dbReference type="Proteomes" id="UP000688137"/>
    </source>
</evidence>
<keyword evidence="2" id="KW-0677">Repeat</keyword>
<dbReference type="EMBL" id="CAJJDM010000029">
    <property type="protein sequence ID" value="CAD8060573.1"/>
    <property type="molecule type" value="Genomic_DNA"/>
</dbReference>
<evidence type="ECO:0008006" key="5">
    <source>
        <dbReference type="Google" id="ProtNLM"/>
    </source>
</evidence>
<dbReference type="AlphaFoldDB" id="A0A8S1L4S4"/>
<reference evidence="3" key="1">
    <citation type="submission" date="2021-01" db="EMBL/GenBank/DDBJ databases">
        <authorList>
            <consortium name="Genoscope - CEA"/>
            <person name="William W."/>
        </authorList>
    </citation>
    <scope>NUCLEOTIDE SEQUENCE</scope>
</reference>
<dbReference type="Proteomes" id="UP000688137">
    <property type="component" value="Unassembled WGS sequence"/>
</dbReference>
<keyword evidence="1" id="KW-0880">Kelch repeat</keyword>
<proteinExistence type="predicted"/>
<sequence>MNNQNNSSFNDASFLSEDLSLDEKQISFHSNYDSDLIFTQKKQKIELNLESQQEEDQKQLLIEQLNLILTPHRCPKIAQVDKDLEQLNVQINNLKIFDSTTYQKSIQKIKSIKKVISQVIDKYFINLIQQYQVITDDLLQISLQPLKRLIFNLRNELHNYDESQLQEVLDRQNIINEEFNLIKNNLPKDITLQINNKSLYDIKDSLQKLISLKFKDEFKIIPNYFSGFKQQKKNLVTLKNTANKFKLQEIQNTIHSFRNNILYSSNIDQIDKVVEQQLILSQNQSKLDYVTIINTNQYLYFIGQVFQDSESSSKIITNSFNKYDKVNNKLQKLQDLPYKSYGGQALKYGKSIYYWGGYIQLENLQLGSKKGFIYSIEYDKWEQIESMKYPRIQGQCCLLDHKIYLIGGMMNQYVANGLIEIYDSILMKFVESFELINQLSYVPQLLGYALPISNQEILVMGGQNQFGNECGSQLINILLKTVQKNNYNNIQKILNVNCTQPIIFKQQIYLFNSEEKKIEFIQINADTLQVKNIIQIQ</sequence>